<comment type="caution">
    <text evidence="1">The sequence shown here is derived from an EMBL/GenBank/DDBJ whole genome shotgun (WGS) entry which is preliminary data.</text>
</comment>
<keyword evidence="2" id="KW-1185">Reference proteome</keyword>
<gene>
    <name evidence="1" type="ORF">ATI02_1500</name>
</gene>
<dbReference type="InterPro" id="IPR036170">
    <property type="entry name" value="YezG-like_sf"/>
</dbReference>
<dbReference type="Gene3D" id="3.30.500.20">
    <property type="entry name" value="BH3703-like domains"/>
    <property type="match status" value="1"/>
</dbReference>
<dbReference type="EMBL" id="PHHE01000001">
    <property type="protein sequence ID" value="PKA68710.1"/>
    <property type="molecule type" value="Genomic_DNA"/>
</dbReference>
<proteinExistence type="predicted"/>
<reference evidence="1 2" key="1">
    <citation type="submission" date="2017-11" db="EMBL/GenBank/DDBJ databases">
        <title>Genome sequencing of a diverse group of Pseudomonas species.</title>
        <authorList>
            <person name="Loper J."/>
        </authorList>
    </citation>
    <scope>NUCLEOTIDE SEQUENCE [LARGE SCALE GENOMIC DNA]</scope>
    <source>
        <strain evidence="1 2">LMG 25716</strain>
    </source>
</reference>
<organism evidence="1 2">
    <name type="scientific">Pseudomonas baetica</name>
    <dbReference type="NCBI Taxonomy" id="674054"/>
    <lineage>
        <taxon>Bacteria</taxon>
        <taxon>Pseudomonadati</taxon>
        <taxon>Pseudomonadota</taxon>
        <taxon>Gammaproteobacteria</taxon>
        <taxon>Pseudomonadales</taxon>
        <taxon>Pseudomonadaceae</taxon>
        <taxon>Pseudomonas</taxon>
    </lineage>
</organism>
<name>A0ABX4PUS6_9PSED</name>
<accession>A0ABX4PUS6</accession>
<evidence type="ECO:0000313" key="2">
    <source>
        <dbReference type="Proteomes" id="UP000232455"/>
    </source>
</evidence>
<dbReference type="SUPFAM" id="SSF160424">
    <property type="entry name" value="BH3703-like"/>
    <property type="match status" value="1"/>
</dbReference>
<protein>
    <submittedName>
        <fullName evidence="1">Uncharacterized protein</fullName>
    </submittedName>
</protein>
<evidence type="ECO:0000313" key="1">
    <source>
        <dbReference type="EMBL" id="PKA68710.1"/>
    </source>
</evidence>
<dbReference type="RefSeq" id="WP_100845891.1">
    <property type="nucleotide sequence ID" value="NZ_PHHE01000001.1"/>
</dbReference>
<sequence>MKEQLEILNDLASLIYAEAPESCEEITYKAESDVEEGWVESSFSYRKEGVRHSVFLSDDCESKASELVSRLNEVMYAHAGGRWRCFVMKFDSDLKVSTDFEY</sequence>
<dbReference type="Proteomes" id="UP000232455">
    <property type="component" value="Unassembled WGS sequence"/>
</dbReference>